<sequence length="66" mass="7520">MLICISTSKTPQSENQESGIVVRFVSNTKHLVLQDAFLLLLEGAKKLCLFQGKENVELNVRDFRLR</sequence>
<evidence type="ECO:0000313" key="1">
    <source>
        <dbReference type="EMBL" id="KAI9194799.1"/>
    </source>
</evidence>
<reference evidence="1" key="2">
    <citation type="submission" date="2023-02" db="EMBL/GenBank/DDBJ databases">
        <authorList>
            <person name="Swenson N.G."/>
            <person name="Wegrzyn J.L."/>
            <person name="Mcevoy S.L."/>
        </authorList>
    </citation>
    <scope>NUCLEOTIDE SEQUENCE</scope>
    <source>
        <strain evidence="1">91603</strain>
        <tissue evidence="1">Leaf</tissue>
    </source>
</reference>
<gene>
    <name evidence="1" type="ORF">LWI28_009279</name>
</gene>
<organism evidence="1 2">
    <name type="scientific">Acer negundo</name>
    <name type="common">Box elder</name>
    <dbReference type="NCBI Taxonomy" id="4023"/>
    <lineage>
        <taxon>Eukaryota</taxon>
        <taxon>Viridiplantae</taxon>
        <taxon>Streptophyta</taxon>
        <taxon>Embryophyta</taxon>
        <taxon>Tracheophyta</taxon>
        <taxon>Spermatophyta</taxon>
        <taxon>Magnoliopsida</taxon>
        <taxon>eudicotyledons</taxon>
        <taxon>Gunneridae</taxon>
        <taxon>Pentapetalae</taxon>
        <taxon>rosids</taxon>
        <taxon>malvids</taxon>
        <taxon>Sapindales</taxon>
        <taxon>Sapindaceae</taxon>
        <taxon>Hippocastanoideae</taxon>
        <taxon>Acereae</taxon>
        <taxon>Acer</taxon>
    </lineage>
</organism>
<keyword evidence="2" id="KW-1185">Reference proteome</keyword>
<proteinExistence type="predicted"/>
<dbReference type="AlphaFoldDB" id="A0AAD5P170"/>
<evidence type="ECO:0000313" key="2">
    <source>
        <dbReference type="Proteomes" id="UP001064489"/>
    </source>
</evidence>
<dbReference type="Proteomes" id="UP001064489">
    <property type="component" value="Chromosome 1"/>
</dbReference>
<comment type="caution">
    <text evidence="1">The sequence shown here is derived from an EMBL/GenBank/DDBJ whole genome shotgun (WGS) entry which is preliminary data.</text>
</comment>
<accession>A0AAD5P170</accession>
<protein>
    <submittedName>
        <fullName evidence="1">Uncharacterized protein</fullName>
    </submittedName>
</protein>
<reference evidence="1" key="1">
    <citation type="journal article" date="2022" name="Plant J.">
        <title>Strategies of tolerance reflected in two North American maple genomes.</title>
        <authorList>
            <person name="McEvoy S.L."/>
            <person name="Sezen U.U."/>
            <person name="Trouern-Trend A."/>
            <person name="McMahon S.M."/>
            <person name="Schaberg P.G."/>
            <person name="Yang J."/>
            <person name="Wegrzyn J.L."/>
            <person name="Swenson N.G."/>
        </authorList>
    </citation>
    <scope>NUCLEOTIDE SEQUENCE</scope>
    <source>
        <strain evidence="1">91603</strain>
    </source>
</reference>
<name>A0AAD5P170_ACENE</name>
<dbReference type="EMBL" id="JAJSOW010000003">
    <property type="protein sequence ID" value="KAI9194799.1"/>
    <property type="molecule type" value="Genomic_DNA"/>
</dbReference>